<dbReference type="SUPFAM" id="SSF56235">
    <property type="entry name" value="N-terminal nucleophile aminohydrolases (Ntn hydrolases)"/>
    <property type="match status" value="1"/>
</dbReference>
<dbReference type="PANTHER" id="PTHR10188">
    <property type="entry name" value="L-ASPARAGINASE"/>
    <property type="match status" value="1"/>
</dbReference>
<feature type="signal peptide" evidence="8">
    <location>
        <begin position="1"/>
        <end position="24"/>
    </location>
</feature>
<feature type="chain" id="PRO_5041426864" description="Isoaspartyl peptidase" evidence="8">
    <location>
        <begin position="25"/>
        <end position="346"/>
    </location>
</feature>
<dbReference type="GO" id="GO:0006508">
    <property type="term" value="P:proteolysis"/>
    <property type="evidence" value="ECO:0007669"/>
    <property type="project" value="UniProtKB-KW"/>
</dbReference>
<dbReference type="InterPro" id="IPR029055">
    <property type="entry name" value="Ntn_hydrolases_N"/>
</dbReference>
<dbReference type="Pfam" id="PF01112">
    <property type="entry name" value="Asparaginase_2"/>
    <property type="match status" value="1"/>
</dbReference>
<keyword evidence="2" id="KW-0378">Hydrolase</keyword>
<evidence type="ECO:0000256" key="5">
    <source>
        <dbReference type="PIRSR" id="PIRSR600246-1"/>
    </source>
</evidence>
<keyword evidence="3" id="KW-0068">Autocatalytic cleavage</keyword>
<dbReference type="GO" id="GO:0008233">
    <property type="term" value="F:peptidase activity"/>
    <property type="evidence" value="ECO:0007669"/>
    <property type="project" value="UniProtKB-KW"/>
</dbReference>
<dbReference type="PANTHER" id="PTHR10188:SF6">
    <property type="entry name" value="N(4)-(BETA-N-ACETYLGLUCOSAMINYL)-L-ASPARAGINASE"/>
    <property type="match status" value="1"/>
</dbReference>
<feature type="active site" description="Nucleophile" evidence="5">
    <location>
        <position position="206"/>
    </location>
</feature>
<keyword evidence="10" id="KW-1185">Reference proteome</keyword>
<dbReference type="CDD" id="cd04701">
    <property type="entry name" value="Asparaginase_2"/>
    <property type="match status" value="1"/>
</dbReference>
<evidence type="ECO:0000256" key="2">
    <source>
        <dbReference type="ARBA" id="ARBA00022801"/>
    </source>
</evidence>
<gene>
    <name evidence="9" type="ORF">NEE01_13595</name>
</gene>
<comment type="caution">
    <text evidence="9">The sequence shown here is derived from an EMBL/GenBank/DDBJ whole genome shotgun (WGS) entry which is preliminary data.</text>
</comment>
<keyword evidence="1" id="KW-0645">Protease</keyword>
<organism evidence="9 10">
    <name type="scientific">Sphingomonas lycopersici</name>
    <dbReference type="NCBI Taxonomy" id="2951807"/>
    <lineage>
        <taxon>Bacteria</taxon>
        <taxon>Pseudomonadati</taxon>
        <taxon>Pseudomonadota</taxon>
        <taxon>Alphaproteobacteria</taxon>
        <taxon>Sphingomonadales</taxon>
        <taxon>Sphingomonadaceae</taxon>
        <taxon>Sphingomonas</taxon>
    </lineage>
</organism>
<feature type="binding site" evidence="6">
    <location>
        <begin position="257"/>
        <end position="260"/>
    </location>
    <ligand>
        <name>substrate</name>
    </ligand>
</feature>
<reference evidence="9" key="1">
    <citation type="submission" date="2022-06" db="EMBL/GenBank/DDBJ databases">
        <title>Sphingomonas sp. nov. isolated from rhizosphere soil of tomato.</title>
        <authorList>
            <person name="Dong H."/>
            <person name="Gao R."/>
        </authorList>
    </citation>
    <scope>NUCLEOTIDE SEQUENCE</scope>
    <source>
        <strain evidence="9">MMSM24</strain>
    </source>
</reference>
<dbReference type="RefSeq" id="WP_265269309.1">
    <property type="nucleotide sequence ID" value="NZ_JANFAV010000009.1"/>
</dbReference>
<dbReference type="GO" id="GO:0016811">
    <property type="term" value="F:hydrolase activity, acting on carbon-nitrogen (but not peptide) bonds, in linear amides"/>
    <property type="evidence" value="ECO:0007669"/>
    <property type="project" value="UniProtKB-ARBA"/>
</dbReference>
<dbReference type="Proteomes" id="UP001165565">
    <property type="component" value="Unassembled WGS sequence"/>
</dbReference>
<accession>A0AA41ZAK5</accession>
<proteinExistence type="predicted"/>
<dbReference type="FunFam" id="3.60.20.30:FF:000001">
    <property type="entry name" value="Isoaspartyl peptidase/L-asparaginase"/>
    <property type="match status" value="1"/>
</dbReference>
<dbReference type="EMBL" id="JANFAV010000009">
    <property type="protein sequence ID" value="MCW6535812.1"/>
    <property type="molecule type" value="Genomic_DNA"/>
</dbReference>
<dbReference type="InterPro" id="IPR000246">
    <property type="entry name" value="Peptidase_T2"/>
</dbReference>
<evidence type="ECO:0000256" key="3">
    <source>
        <dbReference type="ARBA" id="ARBA00022813"/>
    </source>
</evidence>
<sequence>MRGIGQFFAVMLMAAAAFPLAAGADEAKVKPAPTQRWSIAIHGGAGVIPRGSLTPAEESAYRQGLSDALAAGSAVLKAGGTSLDAVEAAVKVLENNPLFNAGKGAVFDAEGKNQLDAAIMDGTTLRAGAVAGVSATKNPIMLARAVMEHSPHVLLSGSGADQFAREQHIEQVDPSYFRTEKRWQQYLEWKKGRNSASLDPTHRFGTVGAVAVDVNGHLAAATSTGGTTGKRWGRIGDSPLIGAGTYAYHNDCAVSATGTGEYFIRESAARQLCDRVRWRNQSVADAAKDTIASIGAIGGDGGLIAIDGKGEVAFAMNTEGMYRGRVSAADETPRVAIYADEVIAGR</sequence>
<protein>
    <recommendedName>
        <fullName evidence="4">Isoaspartyl peptidase</fullName>
    </recommendedName>
</protein>
<keyword evidence="8" id="KW-0732">Signal</keyword>
<dbReference type="AlphaFoldDB" id="A0AA41ZAK5"/>
<evidence type="ECO:0000313" key="10">
    <source>
        <dbReference type="Proteomes" id="UP001165565"/>
    </source>
</evidence>
<evidence type="ECO:0000256" key="1">
    <source>
        <dbReference type="ARBA" id="ARBA00022670"/>
    </source>
</evidence>
<evidence type="ECO:0000313" key="9">
    <source>
        <dbReference type="EMBL" id="MCW6535812.1"/>
    </source>
</evidence>
<feature type="binding site" evidence="6">
    <location>
        <begin position="234"/>
        <end position="237"/>
    </location>
    <ligand>
        <name>substrate</name>
    </ligand>
</feature>
<evidence type="ECO:0000256" key="6">
    <source>
        <dbReference type="PIRSR" id="PIRSR600246-2"/>
    </source>
</evidence>
<name>A0AA41ZAK5_9SPHN</name>
<evidence type="ECO:0000256" key="8">
    <source>
        <dbReference type="SAM" id="SignalP"/>
    </source>
</evidence>
<dbReference type="Gene3D" id="3.60.20.30">
    <property type="entry name" value="(Glycosyl)asparaginase"/>
    <property type="match status" value="1"/>
</dbReference>
<evidence type="ECO:0000256" key="4">
    <source>
        <dbReference type="ARBA" id="ARBA00069124"/>
    </source>
</evidence>
<feature type="site" description="Cleavage; by autolysis" evidence="7">
    <location>
        <begin position="205"/>
        <end position="206"/>
    </location>
</feature>
<evidence type="ECO:0000256" key="7">
    <source>
        <dbReference type="PIRSR" id="PIRSR600246-3"/>
    </source>
</evidence>